<name>A0A7H8QR09_TALRU</name>
<dbReference type="RefSeq" id="XP_035342585.1">
    <property type="nucleotide sequence ID" value="XM_035486692.1"/>
</dbReference>
<evidence type="ECO:0000313" key="1">
    <source>
        <dbReference type="EMBL" id="QKX56407.1"/>
    </source>
</evidence>
<evidence type="ECO:0000313" key="2">
    <source>
        <dbReference type="Proteomes" id="UP000509510"/>
    </source>
</evidence>
<sequence>MGLVRRLSAHIKVSVEPKASYSTSNLGIDRYHHTITTRTMELDQAVDSTVDAKLASEVEIEQVSSRFAGQNDKDWTLPTPLELLLKDKSDSVQWQKDLIQDYEASNISLDDILATIPSQCSWVHGALPQFKTFTGQRCLLSIGFCPQYGEVIPAEGIGSDAPAPEFCFTDVVASSVGRIFGPTISLCLERGSQNYRACLAVGQTEFLWSLLATRLEIAVARKDFNIHLTGCITFSSAAQDIANFLDMPIWNIPDPSIIGRASHLTMWLAKLGRQDLAKQLAAIDGRDIRSVYEVLWEDIIKGKYFELNILFLAV</sequence>
<protein>
    <submittedName>
        <fullName evidence="1">Uncharacterized protein</fullName>
    </submittedName>
</protein>
<gene>
    <name evidence="1" type="ORF">TRUGW13939_03512</name>
</gene>
<proteinExistence type="predicted"/>
<reference evidence="2" key="1">
    <citation type="submission" date="2020-06" db="EMBL/GenBank/DDBJ databases">
        <title>A chromosome-scale genome assembly of Talaromyces rugulosus W13939.</title>
        <authorList>
            <person name="Wang B."/>
            <person name="Guo L."/>
            <person name="Ye K."/>
            <person name="Wang L."/>
        </authorList>
    </citation>
    <scope>NUCLEOTIDE SEQUENCE [LARGE SCALE GENOMIC DNA]</scope>
    <source>
        <strain evidence="2">W13939</strain>
    </source>
</reference>
<accession>A0A7H8QR09</accession>
<dbReference type="GeneID" id="55991015"/>
<organism evidence="1 2">
    <name type="scientific">Talaromyces rugulosus</name>
    <name type="common">Penicillium rugulosum</name>
    <dbReference type="NCBI Taxonomy" id="121627"/>
    <lineage>
        <taxon>Eukaryota</taxon>
        <taxon>Fungi</taxon>
        <taxon>Dikarya</taxon>
        <taxon>Ascomycota</taxon>
        <taxon>Pezizomycotina</taxon>
        <taxon>Eurotiomycetes</taxon>
        <taxon>Eurotiomycetidae</taxon>
        <taxon>Eurotiales</taxon>
        <taxon>Trichocomaceae</taxon>
        <taxon>Talaromyces</taxon>
        <taxon>Talaromyces sect. Islandici</taxon>
    </lineage>
</organism>
<dbReference type="KEGG" id="trg:TRUGW13939_03512"/>
<dbReference type="EMBL" id="CP055899">
    <property type="protein sequence ID" value="QKX56407.1"/>
    <property type="molecule type" value="Genomic_DNA"/>
</dbReference>
<dbReference type="Proteomes" id="UP000509510">
    <property type="component" value="Chromosome II"/>
</dbReference>
<keyword evidence="2" id="KW-1185">Reference proteome</keyword>
<dbReference type="AlphaFoldDB" id="A0A7H8QR09"/>